<reference evidence="4 5" key="1">
    <citation type="submission" date="2024-04" db="EMBL/GenBank/DDBJ databases">
        <title>Flavobacterium sp. DGU41 16S ribosomal RNA gene Genome sequencing and assembly.</title>
        <authorList>
            <person name="Park S."/>
        </authorList>
    </citation>
    <scope>NUCLEOTIDE SEQUENCE [LARGE SCALE GENOMIC DNA]</scope>
    <source>
        <strain evidence="4 5">DGU41</strain>
    </source>
</reference>
<protein>
    <submittedName>
        <fullName evidence="4">Histidine kinase</fullName>
    </submittedName>
</protein>
<evidence type="ECO:0000259" key="3">
    <source>
        <dbReference type="Pfam" id="PF06580"/>
    </source>
</evidence>
<dbReference type="EMBL" id="JBBYHT010000001">
    <property type="protein sequence ID" value="MEL1247106.1"/>
    <property type="molecule type" value="Genomic_DNA"/>
</dbReference>
<dbReference type="RefSeq" id="WP_341681971.1">
    <property type="nucleotide sequence ID" value="NZ_JBBYHT010000001.1"/>
</dbReference>
<evidence type="ECO:0000256" key="2">
    <source>
        <dbReference type="SAM" id="Phobius"/>
    </source>
</evidence>
<gene>
    <name evidence="4" type="ORF">AAEO58_03530</name>
</gene>
<dbReference type="PANTHER" id="PTHR34220:SF7">
    <property type="entry name" value="SENSOR HISTIDINE KINASE YPDA"/>
    <property type="match status" value="1"/>
</dbReference>
<dbReference type="GO" id="GO:0016301">
    <property type="term" value="F:kinase activity"/>
    <property type="evidence" value="ECO:0007669"/>
    <property type="project" value="UniProtKB-KW"/>
</dbReference>
<feature type="coiled-coil region" evidence="1">
    <location>
        <begin position="25"/>
        <end position="52"/>
    </location>
</feature>
<keyword evidence="2" id="KW-1133">Transmembrane helix</keyword>
<feature type="transmembrane region" description="Helical" evidence="2">
    <location>
        <begin position="6"/>
        <end position="24"/>
    </location>
</feature>
<organism evidence="4 5">
    <name type="scientific">Flavobacterium helocola</name>
    <dbReference type="NCBI Taxonomy" id="3139139"/>
    <lineage>
        <taxon>Bacteria</taxon>
        <taxon>Pseudomonadati</taxon>
        <taxon>Bacteroidota</taxon>
        <taxon>Flavobacteriia</taxon>
        <taxon>Flavobacteriales</taxon>
        <taxon>Flavobacteriaceae</taxon>
        <taxon>Flavobacterium</taxon>
    </lineage>
</organism>
<keyword evidence="4" id="KW-0418">Kinase</keyword>
<dbReference type="InterPro" id="IPR036890">
    <property type="entry name" value="HATPase_C_sf"/>
</dbReference>
<evidence type="ECO:0000313" key="5">
    <source>
        <dbReference type="Proteomes" id="UP001393056"/>
    </source>
</evidence>
<accession>A0ABU9I4F7</accession>
<dbReference type="InterPro" id="IPR050640">
    <property type="entry name" value="Bact_2-comp_sensor_kinase"/>
</dbReference>
<dbReference type="Proteomes" id="UP001393056">
    <property type="component" value="Unassembled WGS sequence"/>
</dbReference>
<keyword evidence="1" id="KW-0175">Coiled coil</keyword>
<proteinExistence type="predicted"/>
<feature type="domain" description="Signal transduction histidine kinase internal region" evidence="3">
    <location>
        <begin position="50"/>
        <end position="120"/>
    </location>
</feature>
<comment type="caution">
    <text evidence="4">The sequence shown here is derived from an EMBL/GenBank/DDBJ whole genome shotgun (WGS) entry which is preliminary data.</text>
</comment>
<dbReference type="Pfam" id="PF06580">
    <property type="entry name" value="His_kinase"/>
    <property type="match status" value="1"/>
</dbReference>
<dbReference type="InterPro" id="IPR010559">
    <property type="entry name" value="Sig_transdc_His_kin_internal"/>
</dbReference>
<dbReference type="PANTHER" id="PTHR34220">
    <property type="entry name" value="SENSOR HISTIDINE KINASE YPDA"/>
    <property type="match status" value="1"/>
</dbReference>
<dbReference type="Gene3D" id="3.30.565.10">
    <property type="entry name" value="Histidine kinase-like ATPase, C-terminal domain"/>
    <property type="match status" value="1"/>
</dbReference>
<keyword evidence="2" id="KW-0472">Membrane</keyword>
<dbReference type="SUPFAM" id="SSF55874">
    <property type="entry name" value="ATPase domain of HSP90 chaperone/DNA topoisomerase II/histidine kinase"/>
    <property type="match status" value="1"/>
</dbReference>
<sequence length="242" mass="28114">MNWIIVYSVVLILLIIGLLWLWNYNRKLTQTLQDFQKQNAEVYEKAKFLELENISSKLNPHLFKNILNSIQSHAYQTYYSIDKMSGVLDYILYESQKNRVTPKDELYFTQQLIEVNKIKLSPLFELSVKTKIDTEDSFYNKPVIPPLITVDLIENAFKHADIQSSDSFINIVLECRNAYFKITVSNKISSQPKLLKENSGIGLQNLEKRLKLIYGNNYRLNIGIDGDSYVAQLKIDFKDATT</sequence>
<keyword evidence="5" id="KW-1185">Reference proteome</keyword>
<evidence type="ECO:0000256" key="1">
    <source>
        <dbReference type="SAM" id="Coils"/>
    </source>
</evidence>
<name>A0ABU9I4F7_9FLAO</name>
<keyword evidence="2" id="KW-0812">Transmembrane</keyword>
<evidence type="ECO:0000313" key="4">
    <source>
        <dbReference type="EMBL" id="MEL1247106.1"/>
    </source>
</evidence>
<keyword evidence="4" id="KW-0808">Transferase</keyword>